<evidence type="ECO:0000259" key="5">
    <source>
        <dbReference type="PROSITE" id="PS50887"/>
    </source>
</evidence>
<dbReference type="SUPFAM" id="SSF55785">
    <property type="entry name" value="PYP-like sensor domain (PAS domain)"/>
    <property type="match status" value="1"/>
</dbReference>
<dbReference type="PANTHER" id="PTHR44757:SF2">
    <property type="entry name" value="BIOFILM ARCHITECTURE MAINTENANCE PROTEIN MBAA"/>
    <property type="match status" value="1"/>
</dbReference>
<dbReference type="InterPro" id="IPR035965">
    <property type="entry name" value="PAS-like_dom_sf"/>
</dbReference>
<dbReference type="SMART" id="SM00091">
    <property type="entry name" value="PAS"/>
    <property type="match status" value="1"/>
</dbReference>
<evidence type="ECO:0000259" key="2">
    <source>
        <dbReference type="PROSITE" id="PS50112"/>
    </source>
</evidence>
<evidence type="ECO:0000313" key="6">
    <source>
        <dbReference type="EMBL" id="GAA3386008.1"/>
    </source>
</evidence>
<dbReference type="PROSITE" id="PS50113">
    <property type="entry name" value="PAC"/>
    <property type="match status" value="1"/>
</dbReference>
<dbReference type="SUPFAM" id="SSF141868">
    <property type="entry name" value="EAL domain-like"/>
    <property type="match status" value="1"/>
</dbReference>
<feature type="region of interest" description="Disordered" evidence="1">
    <location>
        <begin position="1"/>
        <end position="40"/>
    </location>
</feature>
<dbReference type="SMART" id="SM00086">
    <property type="entry name" value="PAC"/>
    <property type="match status" value="1"/>
</dbReference>
<dbReference type="CDD" id="cd01949">
    <property type="entry name" value="GGDEF"/>
    <property type="match status" value="1"/>
</dbReference>
<proteinExistence type="predicted"/>
<dbReference type="InterPro" id="IPR000160">
    <property type="entry name" value="GGDEF_dom"/>
</dbReference>
<feature type="domain" description="EAL" evidence="4">
    <location>
        <begin position="498"/>
        <end position="758"/>
    </location>
</feature>
<dbReference type="PANTHER" id="PTHR44757">
    <property type="entry name" value="DIGUANYLATE CYCLASE DGCP"/>
    <property type="match status" value="1"/>
</dbReference>
<reference evidence="7" key="1">
    <citation type="journal article" date="2019" name="Int. J. Syst. Evol. Microbiol.">
        <title>The Global Catalogue of Microorganisms (GCM) 10K type strain sequencing project: providing services to taxonomists for standard genome sequencing and annotation.</title>
        <authorList>
            <consortium name="The Broad Institute Genomics Platform"/>
            <consortium name="The Broad Institute Genome Sequencing Center for Infectious Disease"/>
            <person name="Wu L."/>
            <person name="Ma J."/>
        </authorList>
    </citation>
    <scope>NUCLEOTIDE SEQUENCE [LARGE SCALE GENOMIC DNA]</scope>
    <source>
        <strain evidence="7">JCM 9458</strain>
    </source>
</reference>
<dbReference type="SMART" id="SM00267">
    <property type="entry name" value="GGDEF"/>
    <property type="match status" value="1"/>
</dbReference>
<dbReference type="Pfam" id="PF00990">
    <property type="entry name" value="GGDEF"/>
    <property type="match status" value="2"/>
</dbReference>
<feature type="domain" description="PAC" evidence="3">
    <location>
        <begin position="248"/>
        <end position="300"/>
    </location>
</feature>
<dbReference type="InterPro" id="IPR001610">
    <property type="entry name" value="PAC"/>
</dbReference>
<feature type="compositionally biased region" description="Polar residues" evidence="1">
    <location>
        <begin position="1"/>
        <end position="16"/>
    </location>
</feature>
<evidence type="ECO:0000256" key="1">
    <source>
        <dbReference type="SAM" id="MobiDB-lite"/>
    </source>
</evidence>
<dbReference type="EMBL" id="BAAAYN010000013">
    <property type="protein sequence ID" value="GAA3386008.1"/>
    <property type="molecule type" value="Genomic_DNA"/>
</dbReference>
<dbReference type="PROSITE" id="PS50887">
    <property type="entry name" value="GGDEF"/>
    <property type="match status" value="1"/>
</dbReference>
<dbReference type="NCBIfam" id="TIGR00254">
    <property type="entry name" value="GGDEF"/>
    <property type="match status" value="2"/>
</dbReference>
<feature type="domain" description="PAS" evidence="2">
    <location>
        <begin position="173"/>
        <end position="243"/>
    </location>
</feature>
<keyword evidence="7" id="KW-1185">Reference proteome</keyword>
<accession>A0ABP6SVL8</accession>
<dbReference type="InterPro" id="IPR029787">
    <property type="entry name" value="Nucleotide_cyclase"/>
</dbReference>
<dbReference type="InterPro" id="IPR013655">
    <property type="entry name" value="PAS_fold_3"/>
</dbReference>
<dbReference type="PROSITE" id="PS50883">
    <property type="entry name" value="EAL"/>
    <property type="match status" value="1"/>
</dbReference>
<gene>
    <name evidence="6" type="primary">rmdA_1</name>
    <name evidence="6" type="ORF">GCM10020369_21710</name>
</gene>
<dbReference type="InterPro" id="IPR052155">
    <property type="entry name" value="Biofilm_reg_signaling"/>
</dbReference>
<dbReference type="SUPFAM" id="SSF55073">
    <property type="entry name" value="Nucleotide cyclase"/>
    <property type="match status" value="1"/>
</dbReference>
<protein>
    <submittedName>
        <fullName evidence="6">Cyclic Di-GMP phosphodiesterase RmdA</fullName>
    </submittedName>
</protein>
<dbReference type="Gene3D" id="3.30.70.270">
    <property type="match status" value="1"/>
</dbReference>
<dbReference type="PROSITE" id="PS50112">
    <property type="entry name" value="PAS"/>
    <property type="match status" value="1"/>
</dbReference>
<evidence type="ECO:0000313" key="7">
    <source>
        <dbReference type="Proteomes" id="UP001501676"/>
    </source>
</evidence>
<dbReference type="InterPro" id="IPR035919">
    <property type="entry name" value="EAL_sf"/>
</dbReference>
<name>A0ABP6SVL8_9ACTN</name>
<evidence type="ECO:0000259" key="3">
    <source>
        <dbReference type="PROSITE" id="PS50113"/>
    </source>
</evidence>
<dbReference type="InterPro" id="IPR000014">
    <property type="entry name" value="PAS"/>
</dbReference>
<comment type="caution">
    <text evidence="6">The sequence shown here is derived from an EMBL/GenBank/DDBJ whole genome shotgun (WGS) entry which is preliminary data.</text>
</comment>
<dbReference type="SMART" id="SM00052">
    <property type="entry name" value="EAL"/>
    <property type="match status" value="1"/>
</dbReference>
<dbReference type="Gene3D" id="3.30.450.20">
    <property type="entry name" value="PAS domain"/>
    <property type="match status" value="1"/>
</dbReference>
<dbReference type="Pfam" id="PF00563">
    <property type="entry name" value="EAL"/>
    <property type="match status" value="1"/>
</dbReference>
<dbReference type="Proteomes" id="UP001501676">
    <property type="component" value="Unassembled WGS sequence"/>
</dbReference>
<feature type="domain" description="GGDEF" evidence="5">
    <location>
        <begin position="331"/>
        <end position="489"/>
    </location>
</feature>
<dbReference type="InterPro" id="IPR000700">
    <property type="entry name" value="PAS-assoc_C"/>
</dbReference>
<dbReference type="Gene3D" id="3.20.20.450">
    <property type="entry name" value="EAL domain"/>
    <property type="match status" value="1"/>
</dbReference>
<dbReference type="InterPro" id="IPR043128">
    <property type="entry name" value="Rev_trsase/Diguanyl_cyclase"/>
</dbReference>
<dbReference type="InterPro" id="IPR001633">
    <property type="entry name" value="EAL_dom"/>
</dbReference>
<evidence type="ECO:0000259" key="4">
    <source>
        <dbReference type="PROSITE" id="PS50883"/>
    </source>
</evidence>
<dbReference type="CDD" id="cd01948">
    <property type="entry name" value="EAL"/>
    <property type="match status" value="1"/>
</dbReference>
<organism evidence="6 7">
    <name type="scientific">Cryptosporangium minutisporangium</name>
    <dbReference type="NCBI Taxonomy" id="113569"/>
    <lineage>
        <taxon>Bacteria</taxon>
        <taxon>Bacillati</taxon>
        <taxon>Actinomycetota</taxon>
        <taxon>Actinomycetes</taxon>
        <taxon>Cryptosporangiales</taxon>
        <taxon>Cryptosporangiaceae</taxon>
        <taxon>Cryptosporangium</taxon>
    </lineage>
</organism>
<sequence length="758" mass="81660">MTTFRDSGSPDPTSATAGRPEPPGALDRPNGVSAAAAPESPSMLGRRWAAAIGDTSYVTVGDAQLALLLQDLVDRLRTAVRADPPDTATAERAGAALVGAHFTGVDALQRSIAMLANELDREARTRSGVWTIIGAFAAGYTRALRNVTLEEQESIRRADLIARTRTEQALRASDARFRAVFTGAAVAIGIGDVQGSLLDVNPGLCAMLGYSADELRGRSVLSLVHPDDVADVAAEVYRALTEGGREHVRVEKRFVRRNGESIWGLLTVSMVPGEDGQPGYVVAVGEDVTDLHRLQTTLRYQAMHDPLTGLPNRAMLSERMDQAFATAGTDARLGILFIDLDGFKVINDTLGHDIGDRLLVTVAKRLDRGVSRAEPFSTSGLLDDRATSAELGRNEFSRHLVARMGGDEFVVLVEQSGGEGEMTALAEKLLAELAAPCRIGEHLLTVSASIGVVERAVAETDRAELMRAADITLYWAKADGRNRWALYDPRRSEAEVARYAISASMPAGLERGEFYLEYQPITALEDGTMRGLEALVRWRHPTFGAMRPDDFIGIAEDTGLIVPLGRWVLEQACREAQAWAALTERPPFVSVNVAARQAADPALVDEVRAVLEQTGLPPQRLQLELTESALMGPAPIETLRALADLGCRIAIDDFGTGYSNLAYLRSLPVKSLKLASLFVAGLQPLPGPGGELETDDTDAQIVATLVSLARTLRLTVTAEGIETSTQVERLREIGCHLGQGWLFGTPMPPDEVRKLLLG</sequence>
<dbReference type="Pfam" id="PF08447">
    <property type="entry name" value="PAS_3"/>
    <property type="match status" value="1"/>
</dbReference>
<dbReference type="NCBIfam" id="TIGR00229">
    <property type="entry name" value="sensory_box"/>
    <property type="match status" value="1"/>
</dbReference>
<dbReference type="CDD" id="cd00130">
    <property type="entry name" value="PAS"/>
    <property type="match status" value="1"/>
</dbReference>